<dbReference type="STRING" id="1107311.Q767_13760"/>
<dbReference type="Proteomes" id="UP000030149">
    <property type="component" value="Unassembled WGS sequence"/>
</dbReference>
<dbReference type="Pfam" id="PF17653">
    <property type="entry name" value="DUF5522"/>
    <property type="match status" value="1"/>
</dbReference>
<keyword evidence="2" id="KW-1185">Reference proteome</keyword>
<name>V6S8V3_9FLAO</name>
<dbReference type="InterPro" id="IPR040807">
    <property type="entry name" value="DUF5522"/>
</dbReference>
<dbReference type="RefSeq" id="WP_023573760.1">
    <property type="nucleotide sequence ID" value="NZ_AVCS01000011.1"/>
</dbReference>
<protein>
    <recommendedName>
        <fullName evidence="3">Cysteine-rich CWC family protein</fullName>
    </recommendedName>
</protein>
<dbReference type="EMBL" id="JRLZ01000017">
    <property type="protein sequence ID" value="KGO94000.1"/>
    <property type="molecule type" value="Genomic_DNA"/>
</dbReference>
<dbReference type="PATRIC" id="fig|1107311.3.peg.1739"/>
<reference evidence="2" key="1">
    <citation type="submission" date="2013-09" db="EMBL/GenBank/DDBJ databases">
        <authorList>
            <person name="Zeng Z."/>
            <person name="Chen C."/>
        </authorList>
    </citation>
    <scope>NUCLEOTIDE SEQUENCE [LARGE SCALE GENOMIC DNA]</scope>
    <source>
        <strain evidence="2">DK69</strain>
    </source>
</reference>
<organism evidence="1 2">
    <name type="scientific">Flavobacterium enshiense DK69</name>
    <dbReference type="NCBI Taxonomy" id="1107311"/>
    <lineage>
        <taxon>Bacteria</taxon>
        <taxon>Pseudomonadati</taxon>
        <taxon>Bacteroidota</taxon>
        <taxon>Flavobacteriia</taxon>
        <taxon>Flavobacteriales</taxon>
        <taxon>Flavobacteriaceae</taxon>
        <taxon>Flavobacterium</taxon>
    </lineage>
</organism>
<gene>
    <name evidence="1" type="ORF">Q767_13760</name>
</gene>
<sequence>MNTIKVKKCSSCGTAFNCGDTPEGNKCWCNDFPPIFAPTDVVDCLCPVCFKNACAVKIEDYVTTVSPDSALDNRAKDLPKTTSLIEGIDYYVENGNYVFKAWFHLKRGHCCQNGCRHCPYGFEKEG</sequence>
<evidence type="ECO:0008006" key="3">
    <source>
        <dbReference type="Google" id="ProtNLM"/>
    </source>
</evidence>
<comment type="caution">
    <text evidence="1">The sequence shown here is derived from an EMBL/GenBank/DDBJ whole genome shotgun (WGS) entry which is preliminary data.</text>
</comment>
<dbReference type="AlphaFoldDB" id="V6S8V3"/>
<accession>V6S8V3</accession>
<evidence type="ECO:0000313" key="1">
    <source>
        <dbReference type="EMBL" id="KGO94000.1"/>
    </source>
</evidence>
<dbReference type="eggNOG" id="ENOG50334Z8">
    <property type="taxonomic scope" value="Bacteria"/>
</dbReference>
<proteinExistence type="predicted"/>
<dbReference type="OrthoDB" id="9800168at2"/>
<reference evidence="1 2" key="2">
    <citation type="journal article" date="2015" name="Stand. Genomic Sci.">
        <title>High quality draft genomic sequence of Flavobacterium enshiense DK69(T) and comparison among Flavobacterium genomes.</title>
        <authorList>
            <person name="Zeng Z."/>
            <person name="Chen C."/>
            <person name="Du H."/>
            <person name="Wang G."/>
            <person name="Li M."/>
        </authorList>
    </citation>
    <scope>NUCLEOTIDE SEQUENCE [LARGE SCALE GENOMIC DNA]</scope>
    <source>
        <strain evidence="1 2">DK69</strain>
    </source>
</reference>
<evidence type="ECO:0000313" key="2">
    <source>
        <dbReference type="Proteomes" id="UP000030149"/>
    </source>
</evidence>